<evidence type="ECO:0000313" key="2">
    <source>
        <dbReference type="EMBL" id="QHB21697.1"/>
    </source>
</evidence>
<gene>
    <name evidence="2" type="primary">Bro-a</name>
    <name evidence="2" type="ORF">Eudi_ORF38</name>
</gene>
<sequence length="165" mass="18905">MHKNNKHFDDNLDVLYTVIKNQDDAINLKNVQISKLIMAIIDANNQCVALSARLADVVDDVVVKPRDHKLLHALVVCELSRNRFAFLRTQLRSLKRSIKKLGLSENIEPVVIYKNDYVPNSINVFNKLKEHLPANKFTAKNNKIQLVNKNDRKLLVDTLVGIVKR</sequence>
<organism evidence="2 3">
    <name type="scientific">Artaxa digramma nucleopolyhedrovirus</name>
    <dbReference type="NCBI Taxonomy" id="3070910"/>
    <lineage>
        <taxon>Viruses</taxon>
        <taxon>Viruses incertae sedis</taxon>
        <taxon>Naldaviricetes</taxon>
        <taxon>Lefavirales</taxon>
        <taxon>Baculoviridae</taxon>
        <taxon>Alphabaculovirus</taxon>
        <taxon>Alphabaculovirus ardigrammae</taxon>
    </lineage>
</organism>
<dbReference type="EMBL" id="MN233792">
    <property type="protein sequence ID" value="QHB21697.1"/>
    <property type="molecule type" value="Genomic_DNA"/>
</dbReference>
<feature type="domain" description="DUF3627" evidence="1">
    <location>
        <begin position="52"/>
        <end position="137"/>
    </location>
</feature>
<evidence type="ECO:0000259" key="1">
    <source>
        <dbReference type="Pfam" id="PF12299"/>
    </source>
</evidence>
<reference evidence="2 3" key="1">
    <citation type="journal article" date="2019" name="Viruses">
        <title>Genome Analysis of a Novel Clade II.b Alphabaculovirus Obtained from Artaxa digramma.</title>
        <authorList>
            <person name="Li J."/>
            <person name="Duan X."/>
            <person name="Wang Q."/>
            <person name="Zhang L."/>
            <person name="Deng F."/>
            <person name="Wang H."/>
            <person name="Hu Z."/>
            <person name="Wang M."/>
            <person name="Wang J."/>
        </authorList>
    </citation>
    <scope>NUCLEOTIDE SEQUENCE [LARGE SCALE GENOMIC DNA]</scope>
    <source>
        <strain evidence="2 3">424</strain>
    </source>
</reference>
<name>A0AAE6UZR5_9ABAC</name>
<protein>
    <submittedName>
        <fullName evidence="2">Bro-a</fullName>
    </submittedName>
</protein>
<evidence type="ECO:0000313" key="3">
    <source>
        <dbReference type="Proteomes" id="UP000830275"/>
    </source>
</evidence>
<keyword evidence="3" id="KW-1185">Reference proteome</keyword>
<dbReference type="InterPro" id="IPR022549">
    <property type="entry name" value="DUF3627"/>
</dbReference>
<proteinExistence type="predicted"/>
<dbReference type="Pfam" id="PF12299">
    <property type="entry name" value="DUF3627"/>
    <property type="match status" value="1"/>
</dbReference>
<dbReference type="Proteomes" id="UP000830275">
    <property type="component" value="Segment"/>
</dbReference>
<accession>A0AAE6UZR5</accession>